<dbReference type="Proteomes" id="UP000619838">
    <property type="component" value="Unassembled WGS sequence"/>
</dbReference>
<evidence type="ECO:0000256" key="7">
    <source>
        <dbReference type="ARBA" id="ARBA00023053"/>
    </source>
</evidence>
<evidence type="ECO:0000256" key="6">
    <source>
        <dbReference type="ARBA" id="ARBA00022989"/>
    </source>
</evidence>
<dbReference type="EMBL" id="JADGII010000005">
    <property type="protein sequence ID" value="MBF0636399.1"/>
    <property type="molecule type" value="Genomic_DNA"/>
</dbReference>
<dbReference type="InterPro" id="IPR038377">
    <property type="entry name" value="Na/Glc_symporter_sf"/>
</dbReference>
<feature type="transmembrane region" description="Helical" evidence="12">
    <location>
        <begin position="384"/>
        <end position="406"/>
    </location>
</feature>
<keyword evidence="4" id="KW-1003">Cell membrane</keyword>
<dbReference type="Gene3D" id="1.20.1730.10">
    <property type="entry name" value="Sodium/glucose cotransporter"/>
    <property type="match status" value="1"/>
</dbReference>
<evidence type="ECO:0000256" key="5">
    <source>
        <dbReference type="ARBA" id="ARBA00022692"/>
    </source>
</evidence>
<evidence type="ECO:0000256" key="1">
    <source>
        <dbReference type="ARBA" id="ARBA00004651"/>
    </source>
</evidence>
<feature type="transmembrane region" description="Helical" evidence="12">
    <location>
        <begin position="148"/>
        <end position="166"/>
    </location>
</feature>
<keyword evidence="9 12" id="KW-0472">Membrane</keyword>
<dbReference type="PANTHER" id="PTHR42985:SF47">
    <property type="entry name" value="INTEGRAL MEMBRANE TRANSPORT PROTEIN"/>
    <property type="match status" value="1"/>
</dbReference>
<dbReference type="PROSITE" id="PS50283">
    <property type="entry name" value="NA_SOLUT_SYMP_3"/>
    <property type="match status" value="1"/>
</dbReference>
<keyword evidence="5 12" id="KW-0812">Transmembrane</keyword>
<feature type="transmembrane region" description="Helical" evidence="12">
    <location>
        <begin position="42"/>
        <end position="67"/>
    </location>
</feature>
<feature type="transmembrane region" description="Helical" evidence="12">
    <location>
        <begin position="275"/>
        <end position="297"/>
    </location>
</feature>
<comment type="caution">
    <text evidence="13">The sequence shown here is derived from an EMBL/GenBank/DDBJ whole genome shotgun (WGS) entry which is preliminary data.</text>
</comment>
<keyword evidence="14" id="KW-1185">Reference proteome</keyword>
<evidence type="ECO:0000313" key="14">
    <source>
        <dbReference type="Proteomes" id="UP000619838"/>
    </source>
</evidence>
<reference evidence="13 14" key="1">
    <citation type="journal article" date="2020" name="Microorganisms">
        <title>Simultaneous Genome Sequencing of Prosthecochloris ethylica and Desulfuromonas acetoxidans within a Syntrophic Mixture Reveals Unique Pili and Protein Interactions.</title>
        <authorList>
            <person name="Kyndt J.A."/>
            <person name="Van Beeumen J.J."/>
            <person name="Meyer T.E."/>
        </authorList>
    </citation>
    <scope>NUCLEOTIDE SEQUENCE [LARGE SCALE GENOMIC DNA]</scope>
    <source>
        <strain evidence="13 14">N3</strain>
    </source>
</reference>
<dbReference type="InterPro" id="IPR001734">
    <property type="entry name" value="Na/solute_symporter"/>
</dbReference>
<feature type="transmembrane region" description="Helical" evidence="12">
    <location>
        <begin position="317"/>
        <end position="339"/>
    </location>
</feature>
<feature type="transmembrane region" description="Helical" evidence="12">
    <location>
        <begin position="73"/>
        <end position="96"/>
    </location>
</feature>
<feature type="transmembrane region" description="Helical" evidence="12">
    <location>
        <begin position="6"/>
        <end position="22"/>
    </location>
</feature>
<evidence type="ECO:0000256" key="3">
    <source>
        <dbReference type="ARBA" id="ARBA00022448"/>
    </source>
</evidence>
<evidence type="ECO:0000256" key="4">
    <source>
        <dbReference type="ARBA" id="ARBA00022475"/>
    </source>
</evidence>
<feature type="transmembrane region" description="Helical" evidence="12">
    <location>
        <begin position="439"/>
        <end position="461"/>
    </location>
</feature>
<keyword evidence="3" id="KW-0813">Transport</keyword>
<evidence type="ECO:0000256" key="9">
    <source>
        <dbReference type="ARBA" id="ARBA00023136"/>
    </source>
</evidence>
<gene>
    <name evidence="13" type="ORF">INT08_04300</name>
</gene>
<protein>
    <submittedName>
        <fullName evidence="13">Sodium:solute symporter</fullName>
    </submittedName>
</protein>
<dbReference type="Pfam" id="PF00474">
    <property type="entry name" value="SSF"/>
    <property type="match status" value="1"/>
</dbReference>
<evidence type="ECO:0000256" key="2">
    <source>
        <dbReference type="ARBA" id="ARBA00006434"/>
    </source>
</evidence>
<feature type="transmembrane region" description="Helical" evidence="12">
    <location>
        <begin position="230"/>
        <end position="254"/>
    </location>
</feature>
<feature type="transmembrane region" description="Helical" evidence="12">
    <location>
        <begin position="173"/>
        <end position="196"/>
    </location>
</feature>
<dbReference type="PANTHER" id="PTHR42985">
    <property type="entry name" value="SODIUM-COUPLED MONOCARBOXYLATE TRANSPORTER"/>
    <property type="match status" value="1"/>
</dbReference>
<evidence type="ECO:0000256" key="10">
    <source>
        <dbReference type="ARBA" id="ARBA00023201"/>
    </source>
</evidence>
<keyword evidence="6 12" id="KW-1133">Transmembrane helix</keyword>
<sequence length="470" mass="50370">MQTPDLLIIILFLLAMTIYGIWQGRTNRSTGDYFLGGRNLPWVVAMFSIVATETSVLTFVSIPGIAYRGDWTFLQLAMGYILGRVLVSAVLLPAYFREGVTSIYEIIGTRFGTSMQKLASSVFLITRILADGVRYLATAVVVEAVTGWSLSASVLVIGLVTLTYTLSGGIRTVVWLDSIQFVLYLAGGIITIGYILQNIDIPPGEAMTHLLEAGKLKLINPDMHLLSEPWAFFSAVTGGILLSFASHGVDYMMVQRALGCRNLGAARKAMIGSGIFVFLQFSVFLLAGSLIFIFLGGDPGVEKDREFASFIVNHLPVGLKGILLAGVLSAAMSTLSSSINSLASSTVTDLLGGSASLNQSRLISLGWAAVLITIALGFDESDSAIVILGLQIASFTYGGLLALFLLSKSSRNFSPVSLGTGLVAGMTSVMLLQQAGIAWTWYICFALITTITIAYSIDLLAELFTQKSRQ</sequence>
<evidence type="ECO:0000256" key="11">
    <source>
        <dbReference type="RuleBase" id="RU362091"/>
    </source>
</evidence>
<accession>A0ABR9XQZ4</accession>
<organism evidence="13 14">
    <name type="scientific">Prosthecochloris ethylica</name>
    <dbReference type="NCBI Taxonomy" id="2743976"/>
    <lineage>
        <taxon>Bacteria</taxon>
        <taxon>Pseudomonadati</taxon>
        <taxon>Chlorobiota</taxon>
        <taxon>Chlorobiia</taxon>
        <taxon>Chlorobiales</taxon>
        <taxon>Chlorobiaceae</taxon>
        <taxon>Prosthecochloris</taxon>
    </lineage>
</organism>
<keyword evidence="10" id="KW-0739">Sodium transport</keyword>
<keyword evidence="7" id="KW-0915">Sodium</keyword>
<feature type="transmembrane region" description="Helical" evidence="12">
    <location>
        <begin position="413"/>
        <end position="433"/>
    </location>
</feature>
<evidence type="ECO:0000256" key="12">
    <source>
        <dbReference type="SAM" id="Phobius"/>
    </source>
</evidence>
<comment type="similarity">
    <text evidence="2 11">Belongs to the sodium:solute symporter (SSF) (TC 2.A.21) family.</text>
</comment>
<dbReference type="CDD" id="cd11493">
    <property type="entry name" value="SLC5sbd_NIS-like_u1"/>
    <property type="match status" value="1"/>
</dbReference>
<keyword evidence="8" id="KW-0406">Ion transport</keyword>
<proteinExistence type="inferred from homology"/>
<evidence type="ECO:0000256" key="8">
    <source>
        <dbReference type="ARBA" id="ARBA00023065"/>
    </source>
</evidence>
<name>A0ABR9XQZ4_9CHLB</name>
<feature type="transmembrane region" description="Helical" evidence="12">
    <location>
        <begin position="360"/>
        <end position="378"/>
    </location>
</feature>
<comment type="subcellular location">
    <subcellularLocation>
        <location evidence="1">Cell membrane</location>
        <topology evidence="1">Multi-pass membrane protein</topology>
    </subcellularLocation>
</comment>
<evidence type="ECO:0000313" key="13">
    <source>
        <dbReference type="EMBL" id="MBF0636399.1"/>
    </source>
</evidence>
<dbReference type="RefSeq" id="WP_175187191.1">
    <property type="nucleotide sequence ID" value="NZ_JABVZQ010000005.1"/>
</dbReference>
<dbReference type="InterPro" id="IPR051163">
    <property type="entry name" value="Sodium:Solute_Symporter_SSF"/>
</dbReference>